<dbReference type="GO" id="GO:0051539">
    <property type="term" value="F:4 iron, 4 sulfur cluster binding"/>
    <property type="evidence" value="ECO:0007669"/>
    <property type="project" value="UniProtKB-KW"/>
</dbReference>
<dbReference type="PROSITE" id="PS51918">
    <property type="entry name" value="RADICAL_SAM"/>
    <property type="match status" value="1"/>
</dbReference>
<dbReference type="InterPro" id="IPR020612">
    <property type="entry name" value="Methylthiotransferase_CS"/>
</dbReference>
<protein>
    <submittedName>
        <fullName evidence="9">Uncharacterized protein</fullName>
    </submittedName>
</protein>
<dbReference type="InterPro" id="IPR005840">
    <property type="entry name" value="Ribosomal_uS12_MeSTrfase_RimO"/>
</dbReference>
<dbReference type="InterPro" id="IPR007197">
    <property type="entry name" value="rSAM"/>
</dbReference>
<dbReference type="GO" id="GO:0035599">
    <property type="term" value="F:aspartic acid methylthiotransferase activity"/>
    <property type="evidence" value="ECO:0007669"/>
    <property type="project" value="TreeGrafter"/>
</dbReference>
<dbReference type="InterPro" id="IPR013848">
    <property type="entry name" value="Methylthiotransferase_N"/>
</dbReference>
<reference evidence="10" key="1">
    <citation type="submission" date="2017-11" db="EMBL/GenBank/DDBJ databases">
        <authorList>
            <person name="Watanabe M."/>
            <person name="Kojima H."/>
        </authorList>
    </citation>
    <scope>NUCLEOTIDE SEQUENCE [LARGE SCALE GENOMIC DNA]</scope>
    <source>
        <strain evidence="10">Tokyo 01</strain>
    </source>
</reference>
<reference evidence="10" key="2">
    <citation type="submission" date="2019-01" db="EMBL/GenBank/DDBJ databases">
        <title>Genome sequence of Desulfonema ishimotonii strain Tokyo 01.</title>
        <authorList>
            <person name="Fukui M."/>
        </authorList>
    </citation>
    <scope>NUCLEOTIDE SEQUENCE [LARGE SCALE GENOMIC DNA]</scope>
    <source>
        <strain evidence="10">Tokyo 01</strain>
    </source>
</reference>
<dbReference type="InterPro" id="IPR058240">
    <property type="entry name" value="rSAM_sf"/>
</dbReference>
<comment type="cofactor">
    <cofactor evidence="1">
        <name>[4Fe-4S] cluster</name>
        <dbReference type="ChEBI" id="CHEBI:49883"/>
    </cofactor>
</comment>
<accession>A0A401FVF5</accession>
<dbReference type="Pfam" id="PF00919">
    <property type="entry name" value="UPF0004"/>
    <property type="match status" value="1"/>
</dbReference>
<dbReference type="InterPro" id="IPR023404">
    <property type="entry name" value="rSAM_horseshoe"/>
</dbReference>
<dbReference type="InterPro" id="IPR038135">
    <property type="entry name" value="Methylthiotransferase_N_sf"/>
</dbReference>
<dbReference type="InterPro" id="IPR006638">
    <property type="entry name" value="Elp3/MiaA/NifB-like_rSAM"/>
</dbReference>
<evidence type="ECO:0000256" key="1">
    <source>
        <dbReference type="ARBA" id="ARBA00001966"/>
    </source>
</evidence>
<evidence type="ECO:0000256" key="2">
    <source>
        <dbReference type="ARBA" id="ARBA00022485"/>
    </source>
</evidence>
<dbReference type="SUPFAM" id="SSF102114">
    <property type="entry name" value="Radical SAM enzymes"/>
    <property type="match status" value="1"/>
</dbReference>
<evidence type="ECO:0000256" key="4">
    <source>
        <dbReference type="ARBA" id="ARBA00022723"/>
    </source>
</evidence>
<dbReference type="RefSeq" id="WP_124328296.1">
    <property type="nucleotide sequence ID" value="NZ_BEXT01000001.1"/>
</dbReference>
<dbReference type="Proteomes" id="UP000288096">
    <property type="component" value="Unassembled WGS sequence"/>
</dbReference>
<keyword evidence="6" id="KW-0411">Iron-sulfur</keyword>
<dbReference type="PROSITE" id="PS51449">
    <property type="entry name" value="MTTASE_N"/>
    <property type="match status" value="1"/>
</dbReference>
<dbReference type="EMBL" id="BEXT01000001">
    <property type="protein sequence ID" value="GBC60945.1"/>
    <property type="molecule type" value="Genomic_DNA"/>
</dbReference>
<evidence type="ECO:0000256" key="5">
    <source>
        <dbReference type="ARBA" id="ARBA00023004"/>
    </source>
</evidence>
<dbReference type="PROSITE" id="PS01278">
    <property type="entry name" value="MTTASE_RADICAL"/>
    <property type="match status" value="1"/>
</dbReference>
<feature type="domain" description="Radical SAM core" evidence="8">
    <location>
        <begin position="171"/>
        <end position="404"/>
    </location>
</feature>
<dbReference type="PANTHER" id="PTHR43837:SF1">
    <property type="entry name" value="RIBOSOMAL PROTEIN US12 METHYLTHIOTRANSFERASE RIMO"/>
    <property type="match status" value="1"/>
</dbReference>
<gene>
    <name evidence="9" type="ORF">DENIS_1905</name>
</gene>
<dbReference type="SMART" id="SM00729">
    <property type="entry name" value="Elp3"/>
    <property type="match status" value="1"/>
</dbReference>
<dbReference type="SFLD" id="SFLDG01082">
    <property type="entry name" value="B12-binding_domain_containing"/>
    <property type="match status" value="1"/>
</dbReference>
<dbReference type="Gene3D" id="3.80.30.20">
    <property type="entry name" value="tm_1862 like domain"/>
    <property type="match status" value="1"/>
</dbReference>
<keyword evidence="4" id="KW-0479">Metal-binding</keyword>
<dbReference type="SFLD" id="SFLDS00029">
    <property type="entry name" value="Radical_SAM"/>
    <property type="match status" value="1"/>
</dbReference>
<dbReference type="AlphaFoldDB" id="A0A401FVF5"/>
<dbReference type="GO" id="GO:0005829">
    <property type="term" value="C:cytosol"/>
    <property type="evidence" value="ECO:0007669"/>
    <property type="project" value="TreeGrafter"/>
</dbReference>
<name>A0A401FVF5_9BACT</name>
<evidence type="ECO:0000259" key="7">
    <source>
        <dbReference type="PROSITE" id="PS51449"/>
    </source>
</evidence>
<dbReference type="Gene3D" id="3.40.50.12160">
    <property type="entry name" value="Methylthiotransferase, N-terminal domain"/>
    <property type="match status" value="1"/>
</dbReference>
<evidence type="ECO:0000256" key="6">
    <source>
        <dbReference type="ARBA" id="ARBA00023014"/>
    </source>
</evidence>
<dbReference type="OrthoDB" id="9805215at2"/>
<evidence type="ECO:0000313" key="9">
    <source>
        <dbReference type="EMBL" id="GBC60945.1"/>
    </source>
</evidence>
<comment type="caution">
    <text evidence="9">The sequence shown here is derived from an EMBL/GenBank/DDBJ whole genome shotgun (WGS) entry which is preliminary data.</text>
</comment>
<keyword evidence="3" id="KW-0949">S-adenosyl-L-methionine</keyword>
<dbReference type="PANTHER" id="PTHR43837">
    <property type="entry name" value="RIBOSOMAL PROTEIN S12 METHYLTHIOTRANSFERASE RIMO"/>
    <property type="match status" value="1"/>
</dbReference>
<evidence type="ECO:0000313" key="10">
    <source>
        <dbReference type="Proteomes" id="UP000288096"/>
    </source>
</evidence>
<sequence>MKTACIAFAQGCPRSRLDAALLMKYFRVNQWGLTNNLREADMILVATCGFTAEHEDKSINFLAIAERKKKPDARIVAFGCLPGINRQRIVDEFDIKIDTVTRSAFGELDRMTNAEIPIEQVKVPNDLSLYNDYLSKSFSKLEKLVINYENPIVLARDIRDKIREKYAARNNGKAGVFYLRIATGCNGLCTYCGIKNATGALKSKPLDDVMNEFREGLAQGYTDFRLIAEDVGAYGQDNGTNIICLLRELFNNNEHFTLDFADFSPKWLVRYFPGLFNIFTRNKKRLGVLGLPVQSGSEKVLGLMKREYSAEDTRKCLSGLQKAAPDLRLDTHVLIGFPGEDEADFGDTLNYIRDIPFNQIFVYKYSDRPGAQSVGFPNKISEKVKRERIRRIEKGLTRSDLFIDYNC</sequence>
<organism evidence="9 10">
    <name type="scientific">Desulfonema ishimotonii</name>
    <dbReference type="NCBI Taxonomy" id="45657"/>
    <lineage>
        <taxon>Bacteria</taxon>
        <taxon>Pseudomonadati</taxon>
        <taxon>Thermodesulfobacteriota</taxon>
        <taxon>Desulfobacteria</taxon>
        <taxon>Desulfobacterales</taxon>
        <taxon>Desulfococcaceae</taxon>
        <taxon>Desulfonema</taxon>
    </lineage>
</organism>
<feature type="domain" description="MTTase N-terminal" evidence="7">
    <location>
        <begin position="3"/>
        <end position="114"/>
    </location>
</feature>
<proteinExistence type="predicted"/>
<keyword evidence="5" id="KW-0408">Iron</keyword>
<keyword evidence="2" id="KW-0004">4Fe-4S</keyword>
<evidence type="ECO:0000256" key="3">
    <source>
        <dbReference type="ARBA" id="ARBA00022691"/>
    </source>
</evidence>
<dbReference type="Pfam" id="PF04055">
    <property type="entry name" value="Radical_SAM"/>
    <property type="match status" value="1"/>
</dbReference>
<keyword evidence="10" id="KW-1185">Reference proteome</keyword>
<dbReference type="GO" id="GO:0046872">
    <property type="term" value="F:metal ion binding"/>
    <property type="evidence" value="ECO:0007669"/>
    <property type="project" value="UniProtKB-KW"/>
</dbReference>
<evidence type="ECO:0000259" key="8">
    <source>
        <dbReference type="PROSITE" id="PS51918"/>
    </source>
</evidence>